<keyword evidence="2" id="KW-1185">Reference proteome</keyword>
<organism evidence="1 2">
    <name type="scientific">Pseudomonas solani</name>
    <dbReference type="NCBI Taxonomy" id="2731552"/>
    <lineage>
        <taxon>Bacteria</taxon>
        <taxon>Pseudomonadati</taxon>
        <taxon>Pseudomonadota</taxon>
        <taxon>Gammaproteobacteria</taxon>
        <taxon>Pseudomonadales</taxon>
        <taxon>Pseudomonadaceae</taxon>
        <taxon>Pseudomonas</taxon>
    </lineage>
</organism>
<sequence>MPAPGLKPGLPALAASMPLAPLRNDCVRPPGGALAAAPTFFVQRIATWCAQAFVGWVERSETHAVEVEEIPKCPESTVLERLH</sequence>
<reference evidence="1" key="1">
    <citation type="submission" date="2020-05" db="EMBL/GenBank/DDBJ databases">
        <title>Complete genome sequence of Pseudomonas sp. Sm006.</title>
        <authorList>
            <person name="Takeuchi K."/>
            <person name="Someya N."/>
        </authorList>
    </citation>
    <scope>NUCLEOTIDE SEQUENCE</scope>
    <source>
        <strain evidence="1">Sm006</strain>
    </source>
</reference>
<gene>
    <name evidence="1" type="ORF">PSm6_48020</name>
</gene>
<accession>A0ABN6BZ25</accession>
<evidence type="ECO:0000313" key="1">
    <source>
        <dbReference type="EMBL" id="BCD88395.1"/>
    </source>
</evidence>
<proteinExistence type="predicted"/>
<protein>
    <submittedName>
        <fullName evidence="1">Uncharacterized protein</fullName>
    </submittedName>
</protein>
<dbReference type="EMBL" id="AP023081">
    <property type="protein sequence ID" value="BCD88395.1"/>
    <property type="molecule type" value="Genomic_DNA"/>
</dbReference>
<evidence type="ECO:0000313" key="2">
    <source>
        <dbReference type="Proteomes" id="UP001064896"/>
    </source>
</evidence>
<name>A0ABN6BZ25_9PSED</name>
<dbReference type="Proteomes" id="UP001064896">
    <property type="component" value="Chromosome"/>
</dbReference>